<dbReference type="InterPro" id="IPR036322">
    <property type="entry name" value="WD40_repeat_dom_sf"/>
</dbReference>
<keyword evidence="3 7" id="KW-0853">WD repeat</keyword>
<dbReference type="PROSITE" id="PS50082">
    <property type="entry name" value="WD_REPEATS_2"/>
    <property type="match status" value="2"/>
</dbReference>
<comment type="similarity">
    <text evidence="6">Belongs to the WD repeat WDR6 family.</text>
</comment>
<dbReference type="InterPro" id="IPR051973">
    <property type="entry name" value="tRNA_Anticodon_Mtase-Reg"/>
</dbReference>
<keyword evidence="2" id="KW-0963">Cytoplasm</keyword>
<dbReference type="GO" id="GO:0030488">
    <property type="term" value="P:tRNA methylation"/>
    <property type="evidence" value="ECO:0007669"/>
    <property type="project" value="TreeGrafter"/>
</dbReference>
<gene>
    <name evidence="8" type="ORF">BCR42DRAFT_335394</name>
</gene>
<keyword evidence="9" id="KW-1185">Reference proteome</keyword>
<evidence type="ECO:0000256" key="3">
    <source>
        <dbReference type="ARBA" id="ARBA00022574"/>
    </source>
</evidence>
<feature type="repeat" description="WD" evidence="7">
    <location>
        <begin position="1"/>
        <end position="18"/>
    </location>
</feature>
<dbReference type="SMART" id="SM00320">
    <property type="entry name" value="WD40"/>
    <property type="match status" value="5"/>
</dbReference>
<dbReference type="SUPFAM" id="SSF50978">
    <property type="entry name" value="WD40 repeat-like"/>
    <property type="match status" value="2"/>
</dbReference>
<dbReference type="InterPro" id="IPR015943">
    <property type="entry name" value="WD40/YVTN_repeat-like_dom_sf"/>
</dbReference>
<evidence type="ECO:0000256" key="6">
    <source>
        <dbReference type="ARBA" id="ARBA00038255"/>
    </source>
</evidence>
<dbReference type="Proteomes" id="UP000193560">
    <property type="component" value="Unassembled WGS sequence"/>
</dbReference>
<dbReference type="PANTHER" id="PTHR14344">
    <property type="entry name" value="WD REPEAT PROTEIN"/>
    <property type="match status" value="1"/>
</dbReference>
<comment type="subcellular location">
    <subcellularLocation>
        <location evidence="1">Cytoplasm</location>
    </subcellularLocation>
</comment>
<evidence type="ECO:0000256" key="5">
    <source>
        <dbReference type="ARBA" id="ARBA00022737"/>
    </source>
</evidence>
<dbReference type="OrthoDB" id="5594999at2759"/>
<evidence type="ECO:0000256" key="1">
    <source>
        <dbReference type="ARBA" id="ARBA00004496"/>
    </source>
</evidence>
<organism evidence="8 9">
    <name type="scientific">Absidia repens</name>
    <dbReference type="NCBI Taxonomy" id="90262"/>
    <lineage>
        <taxon>Eukaryota</taxon>
        <taxon>Fungi</taxon>
        <taxon>Fungi incertae sedis</taxon>
        <taxon>Mucoromycota</taxon>
        <taxon>Mucoromycotina</taxon>
        <taxon>Mucoromycetes</taxon>
        <taxon>Mucorales</taxon>
        <taxon>Cunninghamellaceae</taxon>
        <taxon>Absidia</taxon>
    </lineage>
</organism>
<keyword evidence="5" id="KW-0677">Repeat</keyword>
<evidence type="ECO:0000256" key="4">
    <source>
        <dbReference type="ARBA" id="ARBA00022694"/>
    </source>
</evidence>
<sequence>MLASVSDDRTIRIWSLTNPKLRPLVIFGHTARVWDCQFVDEYLVSISEDSTCRVWKNGLISNSGGGDVDMGDTSMDCLACWEGHTGKNIWSCAVSTDHKIVATGGQDSGVRLWSLASIKENNIESEDDLVCMQLAVEHKGDMIRNFALINHKTVLASTDHGHLIKFDASTESPTWTETYQDDDLRGYSALEQSQCGRLIVAGSMKGGLLFYSAKDEFMPVKTVMHAKSIFAIIIIGSQVNESFFYVISYAFDGDVCFHRLDVSNKDKPSLITPYVIKLPEITTTVISAALVERAGLLILGSKEASIVIYRLPDLMSCGNDKLLVYPNIQVRRVHKKQGFSRITIKQPTKLTGTTGDDECITFWTTGRDGCYNEYRLTVIGPPASSPTLGNCVLGLDSRGDTITESGDLRLEKVYRNKVTKGWLEGAIYVDGELLLMGFYQKSFFVYNETKHFEMISVACGGAHRRWHFNTLDSRLNNASFAFIRKEAIYAYIRDGNSTVDGYQESTLQENYHGREVRTIKYLESAMNRNDTDGPILFATGGEDTILRIHQHIPDSQSRFTTHSIIRKHNSVIKCLQWSRGIDTLLFTAGGKEEFRCWRLGTNQNQGVESLAVDCMEWATCPVVGDERIETRIMDLTTRTINATIGLHLIGAVYSDAMIRIWLFNEKTRKFSLVVDGTWHAKCILQIDNVAIKQTNETDRILFFTSATDGKVAMWDISDELHSVLENVDVESDPTKAAIKLTQPLAFYQVHMSGVNALEVTEFDDDSLLIMTGGEDNAVAATLVNKTDGQTLIDGPCIIANAHASSVNGIYIANSENKCHQTFTVATVSTDQRLNIWSAALALDHSDTNNSYNDRHKASFELELVDSIFVDIPDPQH</sequence>
<evidence type="ECO:0000313" key="8">
    <source>
        <dbReference type="EMBL" id="ORZ08686.1"/>
    </source>
</evidence>
<evidence type="ECO:0000313" key="9">
    <source>
        <dbReference type="Proteomes" id="UP000193560"/>
    </source>
</evidence>
<feature type="repeat" description="WD" evidence="7">
    <location>
        <begin position="89"/>
        <end position="123"/>
    </location>
</feature>
<dbReference type="AlphaFoldDB" id="A0A1X2I3N8"/>
<dbReference type="GO" id="GO:0005737">
    <property type="term" value="C:cytoplasm"/>
    <property type="evidence" value="ECO:0007669"/>
    <property type="project" value="UniProtKB-SubCell"/>
</dbReference>
<name>A0A1X2I3N8_9FUNG</name>
<protein>
    <submittedName>
        <fullName evidence="8">WD40-repeat-containing domain protein</fullName>
    </submittedName>
</protein>
<accession>A0A1X2I3N8</accession>
<dbReference type="PANTHER" id="PTHR14344:SF3">
    <property type="entry name" value="WD REPEAT-CONTAINING PROTEIN 6"/>
    <property type="match status" value="1"/>
</dbReference>
<evidence type="ECO:0000256" key="2">
    <source>
        <dbReference type="ARBA" id="ARBA00022490"/>
    </source>
</evidence>
<dbReference type="EMBL" id="MCGE01000030">
    <property type="protein sequence ID" value="ORZ08686.1"/>
    <property type="molecule type" value="Genomic_DNA"/>
</dbReference>
<keyword evidence="4" id="KW-0819">tRNA processing</keyword>
<comment type="caution">
    <text evidence="8">The sequence shown here is derived from an EMBL/GenBank/DDBJ whole genome shotgun (WGS) entry which is preliminary data.</text>
</comment>
<dbReference type="Pfam" id="PF00400">
    <property type="entry name" value="WD40"/>
    <property type="match status" value="2"/>
</dbReference>
<proteinExistence type="inferred from homology"/>
<dbReference type="InterPro" id="IPR001680">
    <property type="entry name" value="WD40_rpt"/>
</dbReference>
<evidence type="ECO:0000256" key="7">
    <source>
        <dbReference type="PROSITE-ProRule" id="PRU00221"/>
    </source>
</evidence>
<dbReference type="STRING" id="90262.A0A1X2I3N8"/>
<reference evidence="8 9" key="1">
    <citation type="submission" date="2016-07" db="EMBL/GenBank/DDBJ databases">
        <title>Pervasive Adenine N6-methylation of Active Genes in Fungi.</title>
        <authorList>
            <consortium name="DOE Joint Genome Institute"/>
            <person name="Mondo S.J."/>
            <person name="Dannebaum R.O."/>
            <person name="Kuo R.C."/>
            <person name="Labutti K."/>
            <person name="Haridas S."/>
            <person name="Kuo A."/>
            <person name="Salamov A."/>
            <person name="Ahrendt S.R."/>
            <person name="Lipzen A."/>
            <person name="Sullivan W."/>
            <person name="Andreopoulos W.B."/>
            <person name="Clum A."/>
            <person name="Lindquist E."/>
            <person name="Daum C."/>
            <person name="Ramamoorthy G.K."/>
            <person name="Gryganskyi A."/>
            <person name="Culley D."/>
            <person name="Magnuson J.K."/>
            <person name="James T.Y."/>
            <person name="O'Malley M.A."/>
            <person name="Stajich J.E."/>
            <person name="Spatafora J.W."/>
            <person name="Visel A."/>
            <person name="Grigoriev I.V."/>
        </authorList>
    </citation>
    <scope>NUCLEOTIDE SEQUENCE [LARGE SCALE GENOMIC DNA]</scope>
    <source>
        <strain evidence="8 9">NRRL 1336</strain>
    </source>
</reference>
<dbReference type="Gene3D" id="2.130.10.10">
    <property type="entry name" value="YVTN repeat-like/Quinoprotein amine dehydrogenase"/>
    <property type="match status" value="4"/>
</dbReference>